<accession>A0A0M3INV0</accession>
<keyword evidence="2" id="KW-1185">Reference proteome</keyword>
<reference evidence="3" key="1">
    <citation type="submission" date="2017-02" db="UniProtKB">
        <authorList>
            <consortium name="WormBaseParasite"/>
        </authorList>
    </citation>
    <scope>IDENTIFICATION</scope>
</reference>
<feature type="transmembrane region" description="Helical" evidence="1">
    <location>
        <begin position="28"/>
        <end position="61"/>
    </location>
</feature>
<organism evidence="2 3">
    <name type="scientific">Ascaris lumbricoides</name>
    <name type="common">Giant roundworm</name>
    <dbReference type="NCBI Taxonomy" id="6252"/>
    <lineage>
        <taxon>Eukaryota</taxon>
        <taxon>Metazoa</taxon>
        <taxon>Ecdysozoa</taxon>
        <taxon>Nematoda</taxon>
        <taxon>Chromadorea</taxon>
        <taxon>Rhabditida</taxon>
        <taxon>Spirurina</taxon>
        <taxon>Ascaridomorpha</taxon>
        <taxon>Ascaridoidea</taxon>
        <taxon>Ascarididae</taxon>
        <taxon>Ascaris</taxon>
    </lineage>
</organism>
<evidence type="ECO:0000313" key="3">
    <source>
        <dbReference type="WBParaSite" id="ALUE_0002042801-mRNA-1"/>
    </source>
</evidence>
<keyword evidence="1" id="KW-1133">Transmembrane helix</keyword>
<dbReference type="AlphaFoldDB" id="A0A0M3INV0"/>
<name>A0A0M3INV0_ASCLU</name>
<proteinExistence type="predicted"/>
<keyword evidence="1" id="KW-0812">Transmembrane</keyword>
<evidence type="ECO:0000313" key="2">
    <source>
        <dbReference type="Proteomes" id="UP000036681"/>
    </source>
</evidence>
<dbReference type="Proteomes" id="UP000036681">
    <property type="component" value="Unplaced"/>
</dbReference>
<protein>
    <submittedName>
        <fullName evidence="3">Conjugal transfer protein</fullName>
    </submittedName>
</protein>
<keyword evidence="1" id="KW-0472">Membrane</keyword>
<sequence length="109" mass="12822">MAVKNIIFRDWWWMSCSPPFVPQRYDSLIFLFIFNRSILLAYGFLMLFGASWAICFACFILQIPEFKKSLYRVYGSFCFYRLPTTFSRSDITCGLFAIVNSIICTFITL</sequence>
<evidence type="ECO:0000256" key="1">
    <source>
        <dbReference type="SAM" id="Phobius"/>
    </source>
</evidence>
<dbReference type="WBParaSite" id="ALUE_0002042801-mRNA-1">
    <property type="protein sequence ID" value="ALUE_0002042801-mRNA-1"/>
    <property type="gene ID" value="ALUE_0002042801"/>
</dbReference>